<gene>
    <name evidence="4" type="ORF">KCV03_g3611</name>
</gene>
<evidence type="ECO:0000256" key="1">
    <source>
        <dbReference type="SAM" id="MobiDB-lite"/>
    </source>
</evidence>
<feature type="domain" description="Ap4A phosphorylase 1/2 N-terminal" evidence="3">
    <location>
        <begin position="7"/>
        <end position="176"/>
    </location>
</feature>
<evidence type="ECO:0000259" key="2">
    <source>
        <dbReference type="Pfam" id="PF09830"/>
    </source>
</evidence>
<feature type="non-terminal residue" evidence="4">
    <location>
        <position position="1"/>
    </location>
</feature>
<comment type="caution">
    <text evidence="4">The sequence shown here is derived from an EMBL/GenBank/DDBJ whole genome shotgun (WGS) entry which is preliminary data.</text>
</comment>
<feature type="region of interest" description="Disordered" evidence="1">
    <location>
        <begin position="55"/>
        <end position="78"/>
    </location>
</feature>
<evidence type="ECO:0000313" key="5">
    <source>
        <dbReference type="Proteomes" id="UP000767238"/>
    </source>
</evidence>
<sequence length="614" mass="70110">MQLGLEEALPSLVKAKFATAKASQALIFSSTELSILRTNSGASFQLRYCPALAKKPTDNNDKNKAKGPKPDPFDNPSSDLLIANIPTANPSHLLVLNKYPVIPRHFIIATKLNKQQTHMLEQDDLAATHACLKAWEQNKQNGKLFAFFNSGEHSGASQAHRHLQFLSVDEMKRDQQDPSSWDPLIERMLQAPAEEAKELRTSPDLPFTHYATQLPQDPSPDTLYSIYNRLYEAAAAAVRSYISSNQNSGLELHPSEGGSSPISYNLAMTTSAMAIVPRRNEGASIKNRQGVEVGSVALNGTLLAGTLMVKLEDEWDTLREDELQLDEILTAIGIPRHVSTLISSIHNDQLYPPSTMSSLRKRLAPPKMRKRNQTSECAPRNNITSDQYIVHLLREEEIIEAIQMVDPEGAAEMGQELEESLQKPWHYLDKSDTVSDEERLESFRKIRKETAEARRYEDAGELSDKYFHEHEDLEEFSPRPRLRKDSCNEDMTNNITTITSVKKKKKIRRTPSHNGEYTWSRKFYHIKQQYKYDEKDKQIAAGKNFTDLFRFGVFQTPEHQFHYYNRTRKQDSLRRLPDNLAYRPLDAARIFADKSDNYLWKMAAKRIRIIVTQH</sequence>
<dbReference type="Gene3D" id="3.30.428.70">
    <property type="match status" value="1"/>
</dbReference>
<dbReference type="Pfam" id="PF09830">
    <property type="entry name" value="ATP_transf"/>
    <property type="match status" value="1"/>
</dbReference>
<dbReference type="SUPFAM" id="SSF54197">
    <property type="entry name" value="HIT-like"/>
    <property type="match status" value="1"/>
</dbReference>
<dbReference type="InterPro" id="IPR009163">
    <property type="entry name" value="Ap4A_phos1/2"/>
</dbReference>
<dbReference type="Proteomes" id="UP000767238">
    <property type="component" value="Unassembled WGS sequence"/>
</dbReference>
<dbReference type="PANTHER" id="PTHR38420:SF3">
    <property type="entry name" value="5',5'''-P-1,P-4-TETRAPHOSPHATE PHOSPHORYLASE 2"/>
    <property type="match status" value="1"/>
</dbReference>
<dbReference type="InterPro" id="IPR043171">
    <property type="entry name" value="Ap4A_phos1/2-like"/>
</dbReference>
<dbReference type="EMBL" id="JAHFYH010000019">
    <property type="protein sequence ID" value="KAH0224392.1"/>
    <property type="molecule type" value="Genomic_DNA"/>
</dbReference>
<dbReference type="AlphaFoldDB" id="A0A9P8K9W3"/>
<dbReference type="GO" id="GO:0005524">
    <property type="term" value="F:ATP binding"/>
    <property type="evidence" value="ECO:0007669"/>
    <property type="project" value="InterPro"/>
</dbReference>
<dbReference type="InterPro" id="IPR036265">
    <property type="entry name" value="HIT-like_sf"/>
</dbReference>
<dbReference type="GO" id="GO:0009117">
    <property type="term" value="P:nucleotide metabolic process"/>
    <property type="evidence" value="ECO:0007669"/>
    <property type="project" value="InterPro"/>
</dbReference>
<proteinExistence type="predicted"/>
<accession>A0A9P8K9W3</accession>
<name>A0A9P8K9W3_AURME</name>
<evidence type="ECO:0000313" key="4">
    <source>
        <dbReference type="EMBL" id="KAH0224392.1"/>
    </source>
</evidence>
<feature type="compositionally biased region" description="Basic and acidic residues" evidence="1">
    <location>
        <begin position="55"/>
        <end position="72"/>
    </location>
</feature>
<dbReference type="Pfam" id="PF19327">
    <property type="entry name" value="Ap4A_phos_N"/>
    <property type="match status" value="1"/>
</dbReference>
<evidence type="ECO:0000259" key="3">
    <source>
        <dbReference type="Pfam" id="PF19327"/>
    </source>
</evidence>
<dbReference type="OrthoDB" id="10267950at2759"/>
<reference evidence="4" key="1">
    <citation type="journal article" date="2021" name="J Fungi (Basel)">
        <title>Virulence traits and population genomics of the black yeast Aureobasidium melanogenum.</title>
        <authorList>
            <person name="Cernosa A."/>
            <person name="Sun X."/>
            <person name="Gostincar C."/>
            <person name="Fang C."/>
            <person name="Gunde-Cimerman N."/>
            <person name="Song Z."/>
        </authorList>
    </citation>
    <scope>NUCLEOTIDE SEQUENCE</scope>
    <source>
        <strain evidence="4">EXF-8016</strain>
    </source>
</reference>
<organism evidence="4 5">
    <name type="scientific">Aureobasidium melanogenum</name>
    <name type="common">Aureobasidium pullulans var. melanogenum</name>
    <dbReference type="NCBI Taxonomy" id="46634"/>
    <lineage>
        <taxon>Eukaryota</taxon>
        <taxon>Fungi</taxon>
        <taxon>Dikarya</taxon>
        <taxon>Ascomycota</taxon>
        <taxon>Pezizomycotina</taxon>
        <taxon>Dothideomycetes</taxon>
        <taxon>Dothideomycetidae</taxon>
        <taxon>Dothideales</taxon>
        <taxon>Saccotheciaceae</taxon>
        <taxon>Aureobasidium</taxon>
    </lineage>
</organism>
<protein>
    <submittedName>
        <fullName evidence="4">HIT-like protein</fullName>
    </submittedName>
</protein>
<dbReference type="PANTHER" id="PTHR38420">
    <property type="entry name" value="AP-4-A PHOSPHORYLASE II"/>
    <property type="match status" value="1"/>
</dbReference>
<dbReference type="GO" id="GO:0003877">
    <property type="term" value="F:ATP:ADP adenylyltransferase activity"/>
    <property type="evidence" value="ECO:0007669"/>
    <property type="project" value="InterPro"/>
</dbReference>
<feature type="domain" description="ATP adenylyltransferase C-terminal" evidence="2">
    <location>
        <begin position="203"/>
        <end position="335"/>
    </location>
</feature>
<dbReference type="InterPro" id="IPR019200">
    <property type="entry name" value="ATP_adenylylTrfase_C"/>
</dbReference>
<reference evidence="4" key="2">
    <citation type="submission" date="2021-08" db="EMBL/GenBank/DDBJ databases">
        <authorList>
            <person name="Gostincar C."/>
            <person name="Sun X."/>
            <person name="Song Z."/>
            <person name="Gunde-Cimerman N."/>
        </authorList>
    </citation>
    <scope>NUCLEOTIDE SEQUENCE</scope>
    <source>
        <strain evidence="4">EXF-8016</strain>
    </source>
</reference>
<dbReference type="InterPro" id="IPR045759">
    <property type="entry name" value="Ap4A_phos1/2_N"/>
</dbReference>